<dbReference type="RefSeq" id="WP_048434548.1">
    <property type="nucleotide sequence ID" value="NZ_LWHQ01000097.1"/>
</dbReference>
<feature type="signal peptide" evidence="4">
    <location>
        <begin position="1"/>
        <end position="23"/>
    </location>
</feature>
<dbReference type="SMART" id="SM00062">
    <property type="entry name" value="PBPb"/>
    <property type="match status" value="1"/>
</dbReference>
<feature type="domain" description="Solute-binding protein family 3/N-terminal" evidence="5">
    <location>
        <begin position="35"/>
        <end position="264"/>
    </location>
</feature>
<sequence>MKRIVAALAFGLGATLLAGAAQAQGTLNSIKQKGYISCGSNPGLAGFGVPDAQGRWTGLDVDFCRALSAAIFNDVTKVRFIPLSAKDRFTALQSGEVDILSRNTTWSMSRDTALGLDFPAVNFYDGQGFMVKKKLGVTSAKQLDGASVCTQQGTTTELNLADYFRANKMKYEVVAFASADETFKAYDSGRCDAFTTDASGLYAERLRAAVPDDNIVLPEIISKEPLAPAVRQGDAQWADIVRWTHYAMLNAEEAGITQANVDQLVKTTDNPDIKRILGTEGKYGADIGLTNDWAYRIVKLVGNYGEVFERNVGQGSPLKIQRGLNALWSKGGLQYGPPIR</sequence>
<evidence type="ECO:0000313" key="6">
    <source>
        <dbReference type="EMBL" id="OAS13311.1"/>
    </source>
</evidence>
<dbReference type="CDD" id="cd13692">
    <property type="entry name" value="PBP2_BztA"/>
    <property type="match status" value="1"/>
</dbReference>
<dbReference type="EMBL" id="LWHQ01000097">
    <property type="protein sequence ID" value="OAS13311.1"/>
    <property type="molecule type" value="Genomic_DNA"/>
</dbReference>
<keyword evidence="3 4" id="KW-0732">Signal</keyword>
<evidence type="ECO:0000256" key="2">
    <source>
        <dbReference type="ARBA" id="ARBA00022448"/>
    </source>
</evidence>
<dbReference type="SUPFAM" id="SSF53850">
    <property type="entry name" value="Periplasmic binding protein-like II"/>
    <property type="match status" value="1"/>
</dbReference>
<dbReference type="Gene3D" id="3.40.190.10">
    <property type="entry name" value="Periplasmic binding protein-like II"/>
    <property type="match status" value="2"/>
</dbReference>
<dbReference type="Proteomes" id="UP000078316">
    <property type="component" value="Unassembled WGS sequence"/>
</dbReference>
<evidence type="ECO:0000313" key="7">
    <source>
        <dbReference type="Proteomes" id="UP000078316"/>
    </source>
</evidence>
<dbReference type="STRING" id="427683.A5481_31110"/>
<dbReference type="AlphaFoldDB" id="A0A179RWR3"/>
<keyword evidence="2" id="KW-0813">Transport</keyword>
<accession>A0A179RWR3</accession>
<dbReference type="Pfam" id="PF00497">
    <property type="entry name" value="SBP_bac_3"/>
    <property type="match status" value="1"/>
</dbReference>
<dbReference type="InterPro" id="IPR051455">
    <property type="entry name" value="Bact_solute-bind_prot3"/>
</dbReference>
<dbReference type="InterPro" id="IPR001638">
    <property type="entry name" value="Solute-binding_3/MltF_N"/>
</dbReference>
<dbReference type="GO" id="GO:0006865">
    <property type="term" value="P:amino acid transport"/>
    <property type="evidence" value="ECO:0007669"/>
    <property type="project" value="TreeGrafter"/>
</dbReference>
<evidence type="ECO:0000256" key="4">
    <source>
        <dbReference type="SAM" id="SignalP"/>
    </source>
</evidence>
<organism evidence="6 7">
    <name type="scientific">Methylobacterium platani</name>
    <dbReference type="NCBI Taxonomy" id="427683"/>
    <lineage>
        <taxon>Bacteria</taxon>
        <taxon>Pseudomonadati</taxon>
        <taxon>Pseudomonadota</taxon>
        <taxon>Alphaproteobacteria</taxon>
        <taxon>Hyphomicrobiales</taxon>
        <taxon>Methylobacteriaceae</taxon>
        <taxon>Methylobacterium</taxon>
    </lineage>
</organism>
<protein>
    <submittedName>
        <fullName evidence="6">Amino acid ABC transporter substrate-binding protein</fullName>
    </submittedName>
</protein>
<dbReference type="PANTHER" id="PTHR30085:SF7">
    <property type="entry name" value="AMINO-ACID ABC TRANSPORTER-BINDING PROTEIN YHDW-RELATED"/>
    <property type="match status" value="1"/>
</dbReference>
<reference evidence="6 7" key="1">
    <citation type="submission" date="2016-04" db="EMBL/GenBank/DDBJ databases">
        <authorList>
            <person name="Evans L.H."/>
            <person name="Alamgir A."/>
            <person name="Owens N."/>
            <person name="Weber N.D."/>
            <person name="Virtaneva K."/>
            <person name="Barbian K."/>
            <person name="Babar A."/>
            <person name="Rosenke K."/>
        </authorList>
    </citation>
    <scope>NUCLEOTIDE SEQUENCE [LARGE SCALE GENOMIC DNA]</scope>
    <source>
        <strain evidence="6 7">PMB02</strain>
    </source>
</reference>
<evidence type="ECO:0000256" key="1">
    <source>
        <dbReference type="ARBA" id="ARBA00010333"/>
    </source>
</evidence>
<proteinExistence type="inferred from homology"/>
<feature type="chain" id="PRO_5008105403" evidence="4">
    <location>
        <begin position="24"/>
        <end position="340"/>
    </location>
</feature>
<dbReference type="OrthoDB" id="9777941at2"/>
<evidence type="ECO:0000259" key="5">
    <source>
        <dbReference type="SMART" id="SM00062"/>
    </source>
</evidence>
<comment type="similarity">
    <text evidence="1">Belongs to the bacterial solute-binding protein 3 family.</text>
</comment>
<evidence type="ECO:0000256" key="3">
    <source>
        <dbReference type="ARBA" id="ARBA00022729"/>
    </source>
</evidence>
<dbReference type="PANTHER" id="PTHR30085">
    <property type="entry name" value="AMINO ACID ABC TRANSPORTER PERMEASE"/>
    <property type="match status" value="1"/>
</dbReference>
<name>A0A179RWR3_9HYPH</name>
<comment type="caution">
    <text evidence="6">The sequence shown here is derived from an EMBL/GenBank/DDBJ whole genome shotgun (WGS) entry which is preliminary data.</text>
</comment>
<gene>
    <name evidence="6" type="ORF">A5481_31110</name>
</gene>